<dbReference type="PANTHER" id="PTHR23028:SF131">
    <property type="entry name" value="BLR2367 PROTEIN"/>
    <property type="match status" value="1"/>
</dbReference>
<reference evidence="3 4" key="1">
    <citation type="submission" date="2006-09" db="EMBL/GenBank/DDBJ databases">
        <authorList>
            <person name="Emerson D."/>
            <person name="Ferriera S."/>
            <person name="Johnson J."/>
            <person name="Kravitz S."/>
            <person name="Halpern A."/>
            <person name="Remington K."/>
            <person name="Beeson K."/>
            <person name="Tran B."/>
            <person name="Rogers Y.-H."/>
            <person name="Friedman R."/>
            <person name="Venter J.C."/>
        </authorList>
    </citation>
    <scope>NUCLEOTIDE SEQUENCE [LARGE SCALE GENOMIC DNA]</scope>
    <source>
        <strain evidence="3 4">PV-1</strain>
    </source>
</reference>
<gene>
    <name evidence="3" type="ORF">SPV1_07466</name>
</gene>
<keyword evidence="3" id="KW-0012">Acyltransferase</keyword>
<feature type="transmembrane region" description="Helical" evidence="1">
    <location>
        <begin position="325"/>
        <end position="342"/>
    </location>
</feature>
<feature type="transmembrane region" description="Helical" evidence="1">
    <location>
        <begin position="196"/>
        <end position="213"/>
    </location>
</feature>
<dbReference type="Pfam" id="PF01757">
    <property type="entry name" value="Acyl_transf_3"/>
    <property type="match status" value="1"/>
</dbReference>
<feature type="transmembrane region" description="Helical" evidence="1">
    <location>
        <begin position="67"/>
        <end position="84"/>
    </location>
</feature>
<dbReference type="InterPro" id="IPR050879">
    <property type="entry name" value="Acyltransferase_3"/>
</dbReference>
<feature type="domain" description="Acyltransferase 3" evidence="2">
    <location>
        <begin position="3"/>
        <end position="336"/>
    </location>
</feature>
<feature type="transmembrane region" description="Helical" evidence="1">
    <location>
        <begin position="234"/>
        <end position="252"/>
    </location>
</feature>
<name>Q0EZA9_9PROT</name>
<feature type="transmembrane region" description="Helical" evidence="1">
    <location>
        <begin position="294"/>
        <end position="313"/>
    </location>
</feature>
<evidence type="ECO:0000313" key="4">
    <source>
        <dbReference type="Proteomes" id="UP000005297"/>
    </source>
</evidence>
<keyword evidence="1" id="KW-1133">Transmembrane helix</keyword>
<dbReference type="InParanoid" id="Q0EZA9"/>
<dbReference type="OrthoDB" id="9814807at2"/>
<dbReference type="GO" id="GO:0016020">
    <property type="term" value="C:membrane"/>
    <property type="evidence" value="ECO:0007669"/>
    <property type="project" value="TreeGrafter"/>
</dbReference>
<feature type="transmembrane region" description="Helical" evidence="1">
    <location>
        <begin position="29"/>
        <end position="47"/>
    </location>
</feature>
<dbReference type="PANTHER" id="PTHR23028">
    <property type="entry name" value="ACETYLTRANSFERASE"/>
    <property type="match status" value="1"/>
</dbReference>
<keyword evidence="1" id="KW-0472">Membrane</keyword>
<dbReference type="eggNOG" id="COG1835">
    <property type="taxonomic scope" value="Bacteria"/>
</dbReference>
<dbReference type="InterPro" id="IPR002656">
    <property type="entry name" value="Acyl_transf_3_dom"/>
</dbReference>
<protein>
    <submittedName>
        <fullName evidence="3">Predicted acyltransferase</fullName>
    </submittedName>
</protein>
<dbReference type="Proteomes" id="UP000005297">
    <property type="component" value="Unassembled WGS sequence"/>
</dbReference>
<dbReference type="HOGENOM" id="CLU_066185_0_0_0"/>
<keyword evidence="1" id="KW-0812">Transmembrane</keyword>
<evidence type="ECO:0000256" key="1">
    <source>
        <dbReference type="SAM" id="Phobius"/>
    </source>
</evidence>
<feature type="transmembrane region" description="Helical" evidence="1">
    <location>
        <begin position="264"/>
        <end position="282"/>
    </location>
</feature>
<keyword evidence="4" id="KW-1185">Reference proteome</keyword>
<dbReference type="AlphaFoldDB" id="Q0EZA9"/>
<dbReference type="GO" id="GO:0016747">
    <property type="term" value="F:acyltransferase activity, transferring groups other than amino-acyl groups"/>
    <property type="evidence" value="ECO:0007669"/>
    <property type="project" value="InterPro"/>
</dbReference>
<sequence length="357" mass="40527">MGLIRTLLALSVVLVHVPGYQAALVGGQFAVQLFYMISGYLISYILVENKRYEKISDFYFSRYLRLYPVYFVVALLTLLTYLMINSSYFGLYASLPWQASTELILSNTFLFGQDYVMFSAIKNGALVFASNFQDSEVSLWAGLLVPQAWTLGLELSFYLIAPFILHSRKLLIGLLLLSLSLRAYLISIGIGLNDPWTYRFFPTELLFFILGALSHQFLSKLYSQWFEESRLKKAAMVSTLAFVAYLLIFPYIPNVAGVGNIAKISMLFVLFFFALPFFFTFQNMHKLDGKIGDLSYPIYISHVLVIFVLGSLFDRDIISRGFPMLATVAACIVFAFMLDTVVSKKVELIRVRFKAKA</sequence>
<dbReference type="RefSeq" id="WP_009849017.1">
    <property type="nucleotide sequence ID" value="NZ_DS022294.1"/>
</dbReference>
<evidence type="ECO:0000313" key="3">
    <source>
        <dbReference type="EMBL" id="EAU54515.1"/>
    </source>
</evidence>
<proteinExistence type="predicted"/>
<dbReference type="GO" id="GO:0000271">
    <property type="term" value="P:polysaccharide biosynthetic process"/>
    <property type="evidence" value="ECO:0007669"/>
    <property type="project" value="TreeGrafter"/>
</dbReference>
<keyword evidence="3" id="KW-0808">Transferase</keyword>
<accession>Q0EZA9</accession>
<comment type="caution">
    <text evidence="3">The sequence shown here is derived from an EMBL/GenBank/DDBJ whole genome shotgun (WGS) entry which is preliminary data.</text>
</comment>
<feature type="transmembrane region" description="Helical" evidence="1">
    <location>
        <begin position="137"/>
        <end position="158"/>
    </location>
</feature>
<organism evidence="3 4">
    <name type="scientific">Mariprofundus ferrooxydans PV-1</name>
    <dbReference type="NCBI Taxonomy" id="314345"/>
    <lineage>
        <taxon>Bacteria</taxon>
        <taxon>Pseudomonadati</taxon>
        <taxon>Pseudomonadota</taxon>
        <taxon>Candidatius Mariprofundia</taxon>
        <taxon>Mariprofundales</taxon>
        <taxon>Mariprofundaceae</taxon>
        <taxon>Mariprofundus</taxon>
    </lineage>
</organism>
<evidence type="ECO:0000259" key="2">
    <source>
        <dbReference type="Pfam" id="PF01757"/>
    </source>
</evidence>
<dbReference type="EMBL" id="AATS01000007">
    <property type="protein sequence ID" value="EAU54515.1"/>
    <property type="molecule type" value="Genomic_DNA"/>
</dbReference>
<feature type="transmembrane region" description="Helical" evidence="1">
    <location>
        <begin position="170"/>
        <end position="190"/>
    </location>
</feature>